<evidence type="ECO:0000313" key="11">
    <source>
        <dbReference type="Proteomes" id="UP001163336"/>
    </source>
</evidence>
<keyword evidence="5" id="KW-0233">DNA recombination</keyword>
<dbReference type="InterPro" id="IPR047959">
    <property type="entry name" value="Transpos_IS5"/>
</dbReference>
<feature type="domain" description="Transposase IS4-like" evidence="6">
    <location>
        <begin position="141"/>
        <end position="329"/>
    </location>
</feature>
<evidence type="ECO:0000256" key="2">
    <source>
        <dbReference type="ARBA" id="ARBA00010075"/>
    </source>
</evidence>
<keyword evidence="11" id="KW-1185">Reference proteome</keyword>
<gene>
    <name evidence="8" type="ORF">MasN3_15900</name>
    <name evidence="9" type="ORF">MasN3_26140</name>
    <name evidence="10" type="ORF">MasN3_38330</name>
</gene>
<name>A0ABN6TDE4_9BURK</name>
<dbReference type="Pfam" id="PF01609">
    <property type="entry name" value="DDE_Tnp_1"/>
    <property type="match status" value="1"/>
</dbReference>
<dbReference type="Proteomes" id="UP001163336">
    <property type="component" value="Chromosome"/>
</dbReference>
<dbReference type="Pfam" id="PF05598">
    <property type="entry name" value="DUF772"/>
    <property type="match status" value="1"/>
</dbReference>
<organism evidence="9 11">
    <name type="scientific">Massilia varians</name>
    <dbReference type="NCBI Taxonomy" id="457921"/>
    <lineage>
        <taxon>Bacteria</taxon>
        <taxon>Pseudomonadati</taxon>
        <taxon>Pseudomonadota</taxon>
        <taxon>Betaproteobacteria</taxon>
        <taxon>Burkholderiales</taxon>
        <taxon>Oxalobacteraceae</taxon>
        <taxon>Telluria group</taxon>
        <taxon>Massilia</taxon>
    </lineage>
</organism>
<feature type="domain" description="Transposase InsH N-terminal" evidence="7">
    <location>
        <begin position="15"/>
        <end position="114"/>
    </location>
</feature>
<sequence>MMKPRISLFAEQEREDRRSKLGDPLVGLAEHVDFEALAARIDAVAPRPSRAKGGRPPYPTVLMIKILVLQQLYNLADDALEYQLLDRRSFLRFLDLTESSSIPDAKTIWLFRDRLAQAGVGDQVFEQVQQQLLSQGYLARCGQIVDASLVQAPVQRNKREEAETVKESTMPLSWKPHKRAQKDVDAKWTKKHGKNHFGYKLHASVDKRCKLIRKIVVTHAAVADTNVFEELLDLNNTSRDVYADRGYPSLERETRLKQAGWRVHIQRRGHATKGISDTQKRRNRAIATPRARVEHVFGALAQMGGKLVRCLGIVRTTFALHLKAASYNLKRLVFLKKHGVAPF</sequence>
<reference evidence="9" key="1">
    <citation type="submission" date="2022-11" db="EMBL/GenBank/DDBJ databases">
        <title>Isolation and characterization of PLA-degrading bacterium Massilia sp. from Antarctic soil.</title>
        <authorList>
            <person name="Sato K."/>
            <person name="Gomez-Fuentes C."/>
            <person name="Ahmad S.A."/>
            <person name="Zulkharnain A."/>
        </authorList>
    </citation>
    <scope>NUCLEOTIDE SEQUENCE</scope>
    <source>
        <strain evidence="9">N-3</strain>
    </source>
</reference>
<evidence type="ECO:0000313" key="9">
    <source>
        <dbReference type="EMBL" id="BDT59120.1"/>
    </source>
</evidence>
<protein>
    <submittedName>
        <fullName evidence="9">IS5 family transposase ISMac22</fullName>
    </submittedName>
</protein>
<evidence type="ECO:0000259" key="6">
    <source>
        <dbReference type="Pfam" id="PF01609"/>
    </source>
</evidence>
<dbReference type="EMBL" id="AP026966">
    <property type="protein sequence ID" value="BDT60339.1"/>
    <property type="molecule type" value="Genomic_DNA"/>
</dbReference>
<dbReference type="PANTHER" id="PTHR35604">
    <property type="entry name" value="TRANSPOSASE INSH FOR INSERTION SEQUENCE ELEMENT IS5A-RELATED"/>
    <property type="match status" value="1"/>
</dbReference>
<evidence type="ECO:0000256" key="4">
    <source>
        <dbReference type="ARBA" id="ARBA00023125"/>
    </source>
</evidence>
<dbReference type="EMBL" id="AP026966">
    <property type="protein sequence ID" value="BDT58096.1"/>
    <property type="molecule type" value="Genomic_DNA"/>
</dbReference>
<keyword evidence="3" id="KW-0815">Transposition</keyword>
<evidence type="ECO:0000313" key="10">
    <source>
        <dbReference type="EMBL" id="BDT60339.1"/>
    </source>
</evidence>
<dbReference type="NCBIfam" id="NF033581">
    <property type="entry name" value="transpos_IS5_4"/>
    <property type="match status" value="1"/>
</dbReference>
<keyword evidence="4" id="KW-0238">DNA-binding</keyword>
<evidence type="ECO:0000256" key="3">
    <source>
        <dbReference type="ARBA" id="ARBA00022578"/>
    </source>
</evidence>
<evidence type="ECO:0000313" key="8">
    <source>
        <dbReference type="EMBL" id="BDT58096.1"/>
    </source>
</evidence>
<evidence type="ECO:0000256" key="1">
    <source>
        <dbReference type="ARBA" id="ARBA00003544"/>
    </source>
</evidence>
<dbReference type="InterPro" id="IPR002559">
    <property type="entry name" value="Transposase_11"/>
</dbReference>
<evidence type="ECO:0000256" key="5">
    <source>
        <dbReference type="ARBA" id="ARBA00023172"/>
    </source>
</evidence>
<dbReference type="InterPro" id="IPR008490">
    <property type="entry name" value="Transposase_InsH_N"/>
</dbReference>
<accession>A0ABN6TDE4</accession>
<dbReference type="EMBL" id="AP026966">
    <property type="protein sequence ID" value="BDT59120.1"/>
    <property type="molecule type" value="Genomic_DNA"/>
</dbReference>
<comment type="similarity">
    <text evidence="2">Belongs to the transposase 11 family.</text>
</comment>
<dbReference type="PANTHER" id="PTHR35604:SF2">
    <property type="entry name" value="TRANSPOSASE INSH FOR INSERTION SEQUENCE ELEMENT IS5A-RELATED"/>
    <property type="match status" value="1"/>
</dbReference>
<evidence type="ECO:0000259" key="7">
    <source>
        <dbReference type="Pfam" id="PF05598"/>
    </source>
</evidence>
<proteinExistence type="inferred from homology"/>
<comment type="function">
    <text evidence="1">Involved in the transposition of the insertion sequence IS5.</text>
</comment>